<organism evidence="3 4">
    <name type="scientific">candidate division WWE3 bacterium CG_4_9_14_3_um_filter_34_6</name>
    <dbReference type="NCBI Taxonomy" id="1975079"/>
    <lineage>
        <taxon>Bacteria</taxon>
        <taxon>Katanobacteria</taxon>
    </lineage>
</organism>
<evidence type="ECO:0000313" key="3">
    <source>
        <dbReference type="EMBL" id="PJA41038.1"/>
    </source>
</evidence>
<gene>
    <name evidence="3" type="ORF">CO178_01010</name>
</gene>
<dbReference type="Pfam" id="PF02021">
    <property type="entry name" value="UPF0102"/>
    <property type="match status" value="1"/>
</dbReference>
<dbReference type="SUPFAM" id="SSF52980">
    <property type="entry name" value="Restriction endonuclease-like"/>
    <property type="match status" value="1"/>
</dbReference>
<dbReference type="InterPro" id="IPR003509">
    <property type="entry name" value="UPF0102_YraN-like"/>
</dbReference>
<dbReference type="GO" id="GO:0003676">
    <property type="term" value="F:nucleic acid binding"/>
    <property type="evidence" value="ECO:0007669"/>
    <property type="project" value="InterPro"/>
</dbReference>
<dbReference type="PANTHER" id="PTHR34039:SF1">
    <property type="entry name" value="UPF0102 PROTEIN YRAN"/>
    <property type="match status" value="1"/>
</dbReference>
<evidence type="ECO:0000313" key="4">
    <source>
        <dbReference type="Proteomes" id="UP000230683"/>
    </source>
</evidence>
<name>A0A2M7X4G3_UNCKA</name>
<protein>
    <recommendedName>
        <fullName evidence="2">UPF0102 protein CO178_01010</fullName>
    </recommendedName>
</protein>
<reference evidence="4" key="1">
    <citation type="submission" date="2017-09" db="EMBL/GenBank/DDBJ databases">
        <title>Depth-based differentiation of microbial function through sediment-hosted aquifers and enrichment of novel symbionts in the deep terrestrial subsurface.</title>
        <authorList>
            <person name="Probst A.J."/>
            <person name="Ladd B."/>
            <person name="Jarett J.K."/>
            <person name="Geller-Mcgrath D.E."/>
            <person name="Sieber C.M.K."/>
            <person name="Emerson J.B."/>
            <person name="Anantharaman K."/>
            <person name="Thomas B.C."/>
            <person name="Malmstrom R."/>
            <person name="Stieglmeier M."/>
            <person name="Klingl A."/>
            <person name="Woyke T."/>
            <person name="Ryan C.M."/>
            <person name="Banfield J.F."/>
        </authorList>
    </citation>
    <scope>NUCLEOTIDE SEQUENCE [LARGE SCALE GENOMIC DNA]</scope>
</reference>
<dbReference type="InterPro" id="IPR011856">
    <property type="entry name" value="tRNA_endonuc-like_dom_sf"/>
</dbReference>
<dbReference type="InterPro" id="IPR011335">
    <property type="entry name" value="Restrct_endonuc-II-like"/>
</dbReference>
<comment type="caution">
    <text evidence="3">The sequence shown here is derived from an EMBL/GenBank/DDBJ whole genome shotgun (WGS) entry which is preliminary data.</text>
</comment>
<comment type="similarity">
    <text evidence="1 2">Belongs to the UPF0102 family.</text>
</comment>
<dbReference type="CDD" id="cd20736">
    <property type="entry name" value="PoNe_Nuclease"/>
    <property type="match status" value="1"/>
</dbReference>
<proteinExistence type="inferred from homology"/>
<dbReference type="AlphaFoldDB" id="A0A2M7X4G3"/>
<dbReference type="NCBIfam" id="NF009150">
    <property type="entry name" value="PRK12497.1-3"/>
    <property type="match status" value="1"/>
</dbReference>
<sequence>MNPIGIYGEELAHKYLVSRSYKILFRNYAKPRWGEIDVIALDGDEIVFVEVKTRTQRGFGGPLASITPHKLNSLNQSINYFLTHEGNIYIDYPKRIDVIAIIIDKNTKKIDSLEQFTVGI</sequence>
<dbReference type="PANTHER" id="PTHR34039">
    <property type="entry name" value="UPF0102 PROTEIN YRAN"/>
    <property type="match status" value="1"/>
</dbReference>
<dbReference type="EMBL" id="PFWY01000049">
    <property type="protein sequence ID" value="PJA41038.1"/>
    <property type="molecule type" value="Genomic_DNA"/>
</dbReference>
<accession>A0A2M7X4G3</accession>
<dbReference type="Gene3D" id="3.40.1350.10">
    <property type="match status" value="1"/>
</dbReference>
<evidence type="ECO:0000256" key="2">
    <source>
        <dbReference type="HAMAP-Rule" id="MF_00048"/>
    </source>
</evidence>
<evidence type="ECO:0000256" key="1">
    <source>
        <dbReference type="ARBA" id="ARBA00006738"/>
    </source>
</evidence>
<dbReference type="Proteomes" id="UP000230683">
    <property type="component" value="Unassembled WGS sequence"/>
</dbReference>
<dbReference type="HAMAP" id="MF_00048">
    <property type="entry name" value="UPF0102"/>
    <property type="match status" value="1"/>
</dbReference>